<organism evidence="1 3">
    <name type="scientific">Sulfodiicoccus acidiphilus</name>
    <dbReference type="NCBI Taxonomy" id="1670455"/>
    <lineage>
        <taxon>Archaea</taxon>
        <taxon>Thermoproteota</taxon>
        <taxon>Thermoprotei</taxon>
        <taxon>Sulfolobales</taxon>
        <taxon>Sulfolobaceae</taxon>
        <taxon>Sulfodiicoccus</taxon>
    </lineage>
</organism>
<reference evidence="1" key="3">
    <citation type="journal article" date="2019" name="BMC Res. Notes">
        <title>Complete genome sequence of the Sulfodiicoccus acidiphilus strain HS-1T, the first crenarchaeon that lacks polB3, isolated from an acidic hot spring in Ohwaku-dani, Hakone, Japan.</title>
        <authorList>
            <person name="Sakai H.D."/>
            <person name="Kurosawa N."/>
        </authorList>
    </citation>
    <scope>NUCLEOTIDE SEQUENCE</scope>
    <source>
        <strain evidence="1">HS-1</strain>
    </source>
</reference>
<dbReference type="Proteomes" id="UP000616143">
    <property type="component" value="Unassembled WGS sequence"/>
</dbReference>
<name>A0A348B2L1_9CREN</name>
<dbReference type="EMBL" id="AP018553">
    <property type="protein sequence ID" value="BBD72413.1"/>
    <property type="molecule type" value="Genomic_DNA"/>
</dbReference>
<reference evidence="3" key="2">
    <citation type="submission" date="2018-04" db="EMBL/GenBank/DDBJ databases">
        <title>Complete genome sequence of Sulfodiicoccus acidiphilus strain HS-1.</title>
        <authorList>
            <person name="Sakai H.D."/>
            <person name="Kurosawa N."/>
        </authorList>
    </citation>
    <scope>NUCLEOTIDE SEQUENCE [LARGE SCALE GENOMIC DNA]</scope>
    <source>
        <strain evidence="3">HS-1</strain>
    </source>
</reference>
<evidence type="ECO:0000313" key="3">
    <source>
        <dbReference type="Proteomes" id="UP000276741"/>
    </source>
</evidence>
<dbReference type="Proteomes" id="UP000276741">
    <property type="component" value="Chromosome"/>
</dbReference>
<protein>
    <submittedName>
        <fullName evidence="1">Uncharacterized protein</fullName>
    </submittedName>
</protein>
<dbReference type="EMBL" id="BMQS01000011">
    <property type="protein sequence ID" value="GGT97318.1"/>
    <property type="molecule type" value="Genomic_DNA"/>
</dbReference>
<reference evidence="2" key="1">
    <citation type="journal article" date="2014" name="Int. J. Syst. Evol. Microbiol.">
        <title>Complete genome sequence of Corynebacterium casei LMG S-19264T (=DSM 44701T), isolated from a smear-ripened cheese.</title>
        <authorList>
            <consortium name="US DOE Joint Genome Institute (JGI-PGF)"/>
            <person name="Walter F."/>
            <person name="Albersmeier A."/>
            <person name="Kalinowski J."/>
            <person name="Ruckert C."/>
        </authorList>
    </citation>
    <scope>NUCLEOTIDE SEQUENCE</scope>
    <source>
        <strain evidence="2">JCM 31740</strain>
    </source>
</reference>
<dbReference type="GeneID" id="38666304"/>
<dbReference type="KEGG" id="sacd:HS1genome_0802"/>
<sequence>MIVQVFIREWTAEVLELVKSLKDIPFVTDVIVSRGRRNQVVADSVKVWDEDDRGTPEDSIYEFAVSVKLSEIVPSASS</sequence>
<reference evidence="2" key="4">
    <citation type="submission" date="2020-09" db="EMBL/GenBank/DDBJ databases">
        <authorList>
            <person name="Sun Q."/>
            <person name="Ohkuma M."/>
        </authorList>
    </citation>
    <scope>NUCLEOTIDE SEQUENCE</scope>
    <source>
        <strain evidence="2">JCM 31740</strain>
    </source>
</reference>
<proteinExistence type="predicted"/>
<evidence type="ECO:0000313" key="1">
    <source>
        <dbReference type="EMBL" id="BBD72413.1"/>
    </source>
</evidence>
<dbReference type="RefSeq" id="WP_126449731.1">
    <property type="nucleotide sequence ID" value="NZ_AP018553.1"/>
</dbReference>
<gene>
    <name evidence="2" type="ORF">GCM10007116_13540</name>
    <name evidence="1" type="ORF">HS1genome_0802</name>
</gene>
<dbReference type="AlphaFoldDB" id="A0A348B2L1"/>
<keyword evidence="3" id="KW-1185">Reference proteome</keyword>
<evidence type="ECO:0000313" key="2">
    <source>
        <dbReference type="EMBL" id="GGT97318.1"/>
    </source>
</evidence>
<accession>A0A348B2L1</accession>